<gene>
    <name evidence="2" type="ORF">WR25_04332</name>
</gene>
<keyword evidence="1" id="KW-1133">Transmembrane helix</keyword>
<keyword evidence="1" id="KW-0812">Transmembrane</keyword>
<proteinExistence type="predicted"/>
<dbReference type="PANTHER" id="PTHR22776">
    <property type="entry name" value="MARVEL-CONTAINING POTENTIAL LIPID RAFT-ASSOCIATED PROTEIN"/>
    <property type="match status" value="1"/>
</dbReference>
<dbReference type="GO" id="GO:0016020">
    <property type="term" value="C:membrane"/>
    <property type="evidence" value="ECO:0007669"/>
    <property type="project" value="TreeGrafter"/>
</dbReference>
<dbReference type="EMBL" id="LIAE01007023">
    <property type="protein sequence ID" value="PAV82847.1"/>
    <property type="molecule type" value="Genomic_DNA"/>
</dbReference>
<feature type="transmembrane region" description="Helical" evidence="1">
    <location>
        <begin position="111"/>
        <end position="136"/>
    </location>
</feature>
<dbReference type="AlphaFoldDB" id="A0A2A2L9X4"/>
<name>A0A2A2L9X4_9BILA</name>
<evidence type="ECO:0000313" key="2">
    <source>
        <dbReference type="EMBL" id="PAV82847.1"/>
    </source>
</evidence>
<dbReference type="Proteomes" id="UP000218231">
    <property type="component" value="Unassembled WGS sequence"/>
</dbReference>
<organism evidence="2 3">
    <name type="scientific">Diploscapter pachys</name>
    <dbReference type="NCBI Taxonomy" id="2018661"/>
    <lineage>
        <taxon>Eukaryota</taxon>
        <taxon>Metazoa</taxon>
        <taxon>Ecdysozoa</taxon>
        <taxon>Nematoda</taxon>
        <taxon>Chromadorea</taxon>
        <taxon>Rhabditida</taxon>
        <taxon>Rhabditina</taxon>
        <taxon>Rhabditomorpha</taxon>
        <taxon>Rhabditoidea</taxon>
        <taxon>Rhabditidae</taxon>
        <taxon>Diploscapter</taxon>
    </lineage>
</organism>
<sequence>MNHSREHRTTIYETREYYLDATPKMWECCGKLMNFDTLYPSTSRGILKVVEIALCFLCIILVCACQPVGNERGIALVFCFIGLVLSFTFLITYVLMLNLRVQATPWFVAEVSFYVLMIVGLLTSAVFMAVFNAYHWSAINPAWEVMPAITAAALIVTAIVYLADLIILVSYWKRYSWKPNIDYLGNIESTVLPH</sequence>
<feature type="transmembrane region" description="Helical" evidence="1">
    <location>
        <begin position="148"/>
        <end position="172"/>
    </location>
</feature>
<evidence type="ECO:0000313" key="3">
    <source>
        <dbReference type="Proteomes" id="UP000218231"/>
    </source>
</evidence>
<evidence type="ECO:0008006" key="4">
    <source>
        <dbReference type="Google" id="ProtNLM"/>
    </source>
</evidence>
<evidence type="ECO:0000256" key="1">
    <source>
        <dbReference type="SAM" id="Phobius"/>
    </source>
</evidence>
<accession>A0A2A2L9X4</accession>
<keyword evidence="1" id="KW-0472">Membrane</keyword>
<dbReference type="PANTHER" id="PTHR22776:SF100">
    <property type="entry name" value="MARVEL DOMAIN-CONTAINING PROTEIN"/>
    <property type="match status" value="1"/>
</dbReference>
<dbReference type="OrthoDB" id="5777698at2759"/>
<feature type="transmembrane region" description="Helical" evidence="1">
    <location>
        <begin position="49"/>
        <end position="69"/>
    </location>
</feature>
<dbReference type="InterPro" id="IPR050578">
    <property type="entry name" value="MARVEL-CKLF_proteins"/>
</dbReference>
<protein>
    <recommendedName>
        <fullName evidence="4">MARVEL domain-containing protein</fullName>
    </recommendedName>
</protein>
<comment type="caution">
    <text evidence="2">The sequence shown here is derived from an EMBL/GenBank/DDBJ whole genome shotgun (WGS) entry which is preliminary data.</text>
</comment>
<feature type="transmembrane region" description="Helical" evidence="1">
    <location>
        <begin position="75"/>
        <end position="99"/>
    </location>
</feature>
<keyword evidence="3" id="KW-1185">Reference proteome</keyword>
<reference evidence="2 3" key="1">
    <citation type="journal article" date="2017" name="Curr. Biol.">
        <title>Genome architecture and evolution of a unichromosomal asexual nematode.</title>
        <authorList>
            <person name="Fradin H."/>
            <person name="Zegar C."/>
            <person name="Gutwein M."/>
            <person name="Lucas J."/>
            <person name="Kovtun M."/>
            <person name="Corcoran D."/>
            <person name="Baugh L.R."/>
            <person name="Kiontke K."/>
            <person name="Gunsalus K."/>
            <person name="Fitch D.H."/>
            <person name="Piano F."/>
        </authorList>
    </citation>
    <scope>NUCLEOTIDE SEQUENCE [LARGE SCALE GENOMIC DNA]</scope>
    <source>
        <strain evidence="2">PF1309</strain>
    </source>
</reference>